<organism evidence="7 8">
    <name type="scientific">Lithocarpus litseifolius</name>
    <dbReference type="NCBI Taxonomy" id="425828"/>
    <lineage>
        <taxon>Eukaryota</taxon>
        <taxon>Viridiplantae</taxon>
        <taxon>Streptophyta</taxon>
        <taxon>Embryophyta</taxon>
        <taxon>Tracheophyta</taxon>
        <taxon>Spermatophyta</taxon>
        <taxon>Magnoliopsida</taxon>
        <taxon>eudicotyledons</taxon>
        <taxon>Gunneridae</taxon>
        <taxon>Pentapetalae</taxon>
        <taxon>rosids</taxon>
        <taxon>fabids</taxon>
        <taxon>Fagales</taxon>
        <taxon>Fagaceae</taxon>
        <taxon>Lithocarpus</taxon>
    </lineage>
</organism>
<dbReference type="GO" id="GO:0008270">
    <property type="term" value="F:zinc ion binding"/>
    <property type="evidence" value="ECO:0007669"/>
    <property type="project" value="UniProtKB-KW"/>
</dbReference>
<evidence type="ECO:0000259" key="6">
    <source>
        <dbReference type="PROSITE" id="PS50966"/>
    </source>
</evidence>
<accession>A0AAW2DVA6</accession>
<feature type="domain" description="SWIM-type" evidence="6">
    <location>
        <begin position="397"/>
        <end position="429"/>
    </location>
</feature>
<dbReference type="PANTHER" id="PTHR31973">
    <property type="entry name" value="POLYPROTEIN, PUTATIVE-RELATED"/>
    <property type="match status" value="1"/>
</dbReference>
<evidence type="ECO:0000313" key="8">
    <source>
        <dbReference type="Proteomes" id="UP001459277"/>
    </source>
</evidence>
<keyword evidence="1" id="KW-0479">Metal-binding</keyword>
<dbReference type="Proteomes" id="UP001459277">
    <property type="component" value="Unassembled WGS sequence"/>
</dbReference>
<evidence type="ECO:0000256" key="4">
    <source>
        <dbReference type="PROSITE-ProRule" id="PRU00325"/>
    </source>
</evidence>
<evidence type="ECO:0000256" key="2">
    <source>
        <dbReference type="ARBA" id="ARBA00022771"/>
    </source>
</evidence>
<keyword evidence="8" id="KW-1185">Reference proteome</keyword>
<sequence length="515" mass="59784">MGSYMLPSQDHAANTGETLQPQETHLEEEDKDEDHAANNGKNLEDMDEYEERIEQGNFHRDVDDHELIPNLKRKIWSTMMKVWDTKQKAIAKIFGDWEESYQRLRKLLLAYLDQDSSIQYNYYTIPRGIDGTALLCYEFWAFALCIATFRYCRPVISIDGTHFVWISIEHVIPNEGICIISNRHNGIKCAIAEWPRSEDESLQVFHRYCLRHVASNFNTHFDDPSLKALALKARYATYEAKFESIVQTVKDVEINALRSVEPNDPHIARYMPYTYLISEDLDKWTQSHDGGRRYGAMTTNISECFNGVLKGARSLPIAAMVEFTWCKLVAYFHDRHKEITSYLSQGNVWSDYAMGIYTKNVQKISGHTLRNFNHETSVYQVVTLYNDHRGGGGNHSHEVHVFDRTCGCGKWQNIKIPCSHAIKVLQGLHLDATSYIDPCYNLENAIQTYAHQFVVPKSESLWRDVRRPRWVPNPQLLWASGRPVKSRIRNEMDGVRRERGSRREDSDLREIQPRQ</sequence>
<feature type="compositionally biased region" description="Polar residues" evidence="5">
    <location>
        <begin position="11"/>
        <end position="23"/>
    </location>
</feature>
<gene>
    <name evidence="7" type="ORF">SO802_001761</name>
</gene>
<name>A0AAW2DVA6_9ROSI</name>
<feature type="region of interest" description="Disordered" evidence="5">
    <location>
        <begin position="1"/>
        <end position="46"/>
    </location>
</feature>
<dbReference type="AlphaFoldDB" id="A0AAW2DVA6"/>
<dbReference type="EMBL" id="JAZDWU010000001">
    <property type="protein sequence ID" value="KAL0014692.1"/>
    <property type="molecule type" value="Genomic_DNA"/>
</dbReference>
<dbReference type="PROSITE" id="PS50966">
    <property type="entry name" value="ZF_SWIM"/>
    <property type="match status" value="1"/>
</dbReference>
<protein>
    <recommendedName>
        <fullName evidence="6">SWIM-type domain-containing protein</fullName>
    </recommendedName>
</protein>
<evidence type="ECO:0000313" key="7">
    <source>
        <dbReference type="EMBL" id="KAL0014692.1"/>
    </source>
</evidence>
<feature type="region of interest" description="Disordered" evidence="5">
    <location>
        <begin position="489"/>
        <end position="515"/>
    </location>
</feature>
<proteinExistence type="predicted"/>
<dbReference type="PANTHER" id="PTHR31973:SF195">
    <property type="entry name" value="MUDR FAMILY TRANSPOSASE"/>
    <property type="match status" value="1"/>
</dbReference>
<evidence type="ECO:0000256" key="5">
    <source>
        <dbReference type="SAM" id="MobiDB-lite"/>
    </source>
</evidence>
<evidence type="ECO:0000256" key="3">
    <source>
        <dbReference type="ARBA" id="ARBA00022833"/>
    </source>
</evidence>
<keyword evidence="2 4" id="KW-0863">Zinc-finger</keyword>
<dbReference type="SMART" id="SM00575">
    <property type="entry name" value="ZnF_PMZ"/>
    <property type="match status" value="1"/>
</dbReference>
<keyword evidence="3" id="KW-0862">Zinc</keyword>
<evidence type="ECO:0000256" key="1">
    <source>
        <dbReference type="ARBA" id="ARBA00022723"/>
    </source>
</evidence>
<dbReference type="Pfam" id="PF04434">
    <property type="entry name" value="SWIM"/>
    <property type="match status" value="1"/>
</dbReference>
<reference evidence="7 8" key="1">
    <citation type="submission" date="2024-01" db="EMBL/GenBank/DDBJ databases">
        <title>A telomere-to-telomere, gap-free genome of sweet tea (Lithocarpus litseifolius).</title>
        <authorList>
            <person name="Zhou J."/>
        </authorList>
    </citation>
    <scope>NUCLEOTIDE SEQUENCE [LARGE SCALE GENOMIC DNA]</scope>
    <source>
        <strain evidence="7">Zhou-2022a</strain>
        <tissue evidence="7">Leaf</tissue>
    </source>
</reference>
<comment type="caution">
    <text evidence="7">The sequence shown here is derived from an EMBL/GenBank/DDBJ whole genome shotgun (WGS) entry which is preliminary data.</text>
</comment>
<dbReference type="InterPro" id="IPR007527">
    <property type="entry name" value="Znf_SWIM"/>
</dbReference>
<dbReference type="InterPro" id="IPR006564">
    <property type="entry name" value="Znf_PMZ"/>
</dbReference>